<organism evidence="1 2">
    <name type="scientific">Lates japonicus</name>
    <name type="common">Japanese lates</name>
    <dbReference type="NCBI Taxonomy" id="270547"/>
    <lineage>
        <taxon>Eukaryota</taxon>
        <taxon>Metazoa</taxon>
        <taxon>Chordata</taxon>
        <taxon>Craniata</taxon>
        <taxon>Vertebrata</taxon>
        <taxon>Euteleostomi</taxon>
        <taxon>Actinopterygii</taxon>
        <taxon>Neopterygii</taxon>
        <taxon>Teleostei</taxon>
        <taxon>Neoteleostei</taxon>
        <taxon>Acanthomorphata</taxon>
        <taxon>Carangaria</taxon>
        <taxon>Carangaria incertae sedis</taxon>
        <taxon>Centropomidae</taxon>
        <taxon>Lates</taxon>
    </lineage>
</organism>
<dbReference type="Proteomes" id="UP001279410">
    <property type="component" value="Unassembled WGS sequence"/>
</dbReference>
<gene>
    <name evidence="1" type="ORF">AKAME5_001680700</name>
</gene>
<evidence type="ECO:0000313" key="2">
    <source>
        <dbReference type="Proteomes" id="UP001279410"/>
    </source>
</evidence>
<comment type="caution">
    <text evidence="1">The sequence shown here is derived from an EMBL/GenBank/DDBJ whole genome shotgun (WGS) entry which is preliminary data.</text>
</comment>
<dbReference type="EMBL" id="BRZM01000079">
    <property type="protein sequence ID" value="GLD65332.1"/>
    <property type="molecule type" value="Genomic_DNA"/>
</dbReference>
<name>A0AAD3N4V0_LATJO</name>
<proteinExistence type="predicted"/>
<keyword evidence="2" id="KW-1185">Reference proteome</keyword>
<reference evidence="1" key="1">
    <citation type="submission" date="2022-08" db="EMBL/GenBank/DDBJ databases">
        <title>Genome sequencing of akame (Lates japonicus).</title>
        <authorList>
            <person name="Hashiguchi Y."/>
            <person name="Takahashi H."/>
        </authorList>
    </citation>
    <scope>NUCLEOTIDE SEQUENCE</scope>
    <source>
        <strain evidence="1">Kochi</strain>
    </source>
</reference>
<protein>
    <submittedName>
        <fullName evidence="1">Protein SZT2</fullName>
    </submittedName>
</protein>
<dbReference type="AlphaFoldDB" id="A0AAD3N4V0"/>
<sequence length="71" mass="7858">MSNGVQSVEAVDMDMSLNLVENEEQIHSSSCLPNELLLSLFHSSLEHELSDREILLATAAPTPSSMHYTRT</sequence>
<evidence type="ECO:0000313" key="1">
    <source>
        <dbReference type="EMBL" id="GLD65332.1"/>
    </source>
</evidence>
<accession>A0AAD3N4V0</accession>